<gene>
    <name evidence="1" type="ORF">N7496_005415</name>
</gene>
<dbReference type="Proteomes" id="UP001147782">
    <property type="component" value="Unassembled WGS sequence"/>
</dbReference>
<accession>A0A9W9SG35</accession>
<dbReference type="AlphaFoldDB" id="A0A9W9SG35"/>
<dbReference type="RefSeq" id="XP_056556869.1">
    <property type="nucleotide sequence ID" value="XM_056698344.1"/>
</dbReference>
<proteinExistence type="predicted"/>
<organism evidence="1 2">
    <name type="scientific">Penicillium cataractarum</name>
    <dbReference type="NCBI Taxonomy" id="2100454"/>
    <lineage>
        <taxon>Eukaryota</taxon>
        <taxon>Fungi</taxon>
        <taxon>Dikarya</taxon>
        <taxon>Ascomycota</taxon>
        <taxon>Pezizomycotina</taxon>
        <taxon>Eurotiomycetes</taxon>
        <taxon>Eurotiomycetidae</taxon>
        <taxon>Eurotiales</taxon>
        <taxon>Aspergillaceae</taxon>
        <taxon>Penicillium</taxon>
    </lineage>
</organism>
<sequence length="142" mass="15514">MTVKQDTASVIAAAESHILSYCADLTSSKFNTSTERATKMATYYLPAISCFADGAITQLCDPSLYVLLIAGPLDKLGGLPELRGHRVEAVSENSAIIWLFLEVDGIAISNVYFFRQMENGTQGFEGGIFDGESWLLKQLPNR</sequence>
<protein>
    <submittedName>
        <fullName evidence="1">Uncharacterized protein</fullName>
    </submittedName>
</protein>
<reference evidence="1" key="2">
    <citation type="journal article" date="2023" name="IMA Fungus">
        <title>Comparative genomic study of the Penicillium genus elucidates a diverse pangenome and 15 lateral gene transfer events.</title>
        <authorList>
            <person name="Petersen C."/>
            <person name="Sorensen T."/>
            <person name="Nielsen M.R."/>
            <person name="Sondergaard T.E."/>
            <person name="Sorensen J.L."/>
            <person name="Fitzpatrick D.A."/>
            <person name="Frisvad J.C."/>
            <person name="Nielsen K.L."/>
        </authorList>
    </citation>
    <scope>NUCLEOTIDE SEQUENCE</scope>
    <source>
        <strain evidence="1">IBT 29864</strain>
    </source>
</reference>
<reference evidence="1" key="1">
    <citation type="submission" date="2022-11" db="EMBL/GenBank/DDBJ databases">
        <authorList>
            <person name="Petersen C."/>
        </authorList>
    </citation>
    <scope>NUCLEOTIDE SEQUENCE</scope>
    <source>
        <strain evidence="1">IBT 29864</strain>
    </source>
</reference>
<dbReference type="EMBL" id="JAPZBS010000004">
    <property type="protein sequence ID" value="KAJ5378006.1"/>
    <property type="molecule type" value="Genomic_DNA"/>
</dbReference>
<evidence type="ECO:0000313" key="2">
    <source>
        <dbReference type="Proteomes" id="UP001147782"/>
    </source>
</evidence>
<comment type="caution">
    <text evidence="1">The sequence shown here is derived from an EMBL/GenBank/DDBJ whole genome shotgun (WGS) entry which is preliminary data.</text>
</comment>
<dbReference type="GeneID" id="81437523"/>
<dbReference type="OrthoDB" id="3014656at2759"/>
<evidence type="ECO:0000313" key="1">
    <source>
        <dbReference type="EMBL" id="KAJ5378006.1"/>
    </source>
</evidence>
<name>A0A9W9SG35_9EURO</name>
<keyword evidence="2" id="KW-1185">Reference proteome</keyword>